<sequence length="326" mass="35636">MPALGNRPPNFSAVYKTVNDLPIPLDVFLPPTPPSDGSGPAPIVFYIHGGCLVASDSSDIPRFLPVFCARDSYVLVSVNYRLAPQAHLADAFQDVRDALVWCEKELPALAGVGGWRVDPARVALVGDSIGAWLALLIGNERLPFVRVLAALYPMTNLTDEQYKHPAPVPPTPRAAVAAYIEGPCVSGWVNDIDYSLDPPPPPTGRSLMVNYMAQEGKPRISLWTQWIIGAEPDQVTEIEKWDVRKMITPGTWSVPTAVMHGDSDKYISPTNGAELASALHRAGVKSFYRSVLKANHWFDILADPADAALMDALSITPMWNFLRENL</sequence>
<accession>A0ACB8RJE2</accession>
<gene>
    <name evidence="1" type="ORF">FA95DRAFT_1608783</name>
</gene>
<dbReference type="EMBL" id="MU275992">
    <property type="protein sequence ID" value="KAI0044165.1"/>
    <property type="molecule type" value="Genomic_DNA"/>
</dbReference>
<reference evidence="1" key="2">
    <citation type="journal article" date="2022" name="New Phytol.">
        <title>Evolutionary transition to the ectomycorrhizal habit in the genomes of a hyperdiverse lineage of mushroom-forming fungi.</title>
        <authorList>
            <person name="Looney B."/>
            <person name="Miyauchi S."/>
            <person name="Morin E."/>
            <person name="Drula E."/>
            <person name="Courty P.E."/>
            <person name="Kohler A."/>
            <person name="Kuo A."/>
            <person name="LaButti K."/>
            <person name="Pangilinan J."/>
            <person name="Lipzen A."/>
            <person name="Riley R."/>
            <person name="Andreopoulos W."/>
            <person name="He G."/>
            <person name="Johnson J."/>
            <person name="Nolan M."/>
            <person name="Tritt A."/>
            <person name="Barry K.W."/>
            <person name="Grigoriev I.V."/>
            <person name="Nagy L.G."/>
            <person name="Hibbett D."/>
            <person name="Henrissat B."/>
            <person name="Matheny P.B."/>
            <person name="Labbe J."/>
            <person name="Martin F.M."/>
        </authorList>
    </citation>
    <scope>NUCLEOTIDE SEQUENCE</scope>
    <source>
        <strain evidence="1">FP105234-sp</strain>
    </source>
</reference>
<keyword evidence="2" id="KW-1185">Reference proteome</keyword>
<evidence type="ECO:0000313" key="2">
    <source>
        <dbReference type="Proteomes" id="UP000814033"/>
    </source>
</evidence>
<organism evidence="1 2">
    <name type="scientific">Auriscalpium vulgare</name>
    <dbReference type="NCBI Taxonomy" id="40419"/>
    <lineage>
        <taxon>Eukaryota</taxon>
        <taxon>Fungi</taxon>
        <taxon>Dikarya</taxon>
        <taxon>Basidiomycota</taxon>
        <taxon>Agaricomycotina</taxon>
        <taxon>Agaricomycetes</taxon>
        <taxon>Russulales</taxon>
        <taxon>Auriscalpiaceae</taxon>
        <taxon>Auriscalpium</taxon>
    </lineage>
</organism>
<evidence type="ECO:0000313" key="1">
    <source>
        <dbReference type="EMBL" id="KAI0044165.1"/>
    </source>
</evidence>
<dbReference type="Proteomes" id="UP000814033">
    <property type="component" value="Unassembled WGS sequence"/>
</dbReference>
<protein>
    <submittedName>
        <fullName evidence="1">Alpha/beta-hydrolase</fullName>
    </submittedName>
</protein>
<proteinExistence type="predicted"/>
<reference evidence="1" key="1">
    <citation type="submission" date="2021-02" db="EMBL/GenBank/DDBJ databases">
        <authorList>
            <consortium name="DOE Joint Genome Institute"/>
            <person name="Ahrendt S."/>
            <person name="Looney B.P."/>
            <person name="Miyauchi S."/>
            <person name="Morin E."/>
            <person name="Drula E."/>
            <person name="Courty P.E."/>
            <person name="Chicoki N."/>
            <person name="Fauchery L."/>
            <person name="Kohler A."/>
            <person name="Kuo A."/>
            <person name="Labutti K."/>
            <person name="Pangilinan J."/>
            <person name="Lipzen A."/>
            <person name="Riley R."/>
            <person name="Andreopoulos W."/>
            <person name="He G."/>
            <person name="Johnson J."/>
            <person name="Barry K.W."/>
            <person name="Grigoriev I.V."/>
            <person name="Nagy L."/>
            <person name="Hibbett D."/>
            <person name="Henrissat B."/>
            <person name="Matheny P.B."/>
            <person name="Labbe J."/>
            <person name="Martin F."/>
        </authorList>
    </citation>
    <scope>NUCLEOTIDE SEQUENCE</scope>
    <source>
        <strain evidence="1">FP105234-sp</strain>
    </source>
</reference>
<name>A0ACB8RJE2_9AGAM</name>
<comment type="caution">
    <text evidence="1">The sequence shown here is derived from an EMBL/GenBank/DDBJ whole genome shotgun (WGS) entry which is preliminary data.</text>
</comment>